<feature type="transmembrane region" description="Helical" evidence="8">
    <location>
        <begin position="267"/>
        <end position="291"/>
    </location>
</feature>
<dbReference type="KEGG" id="bja:blr4054"/>
<evidence type="ECO:0000313" key="11">
    <source>
        <dbReference type="Proteomes" id="UP000002526"/>
    </source>
</evidence>
<dbReference type="InterPro" id="IPR020846">
    <property type="entry name" value="MFS_dom"/>
</dbReference>
<dbReference type="RefSeq" id="WP_011086830.1">
    <property type="nucleotide sequence ID" value="NC_004463.1"/>
</dbReference>
<dbReference type="FunCoup" id="Q89MY8">
    <property type="interactions" value="142"/>
</dbReference>
<keyword evidence="5 8" id="KW-0812">Transmembrane</keyword>
<feature type="transmembrane region" description="Helical" evidence="8">
    <location>
        <begin position="154"/>
        <end position="174"/>
    </location>
</feature>
<dbReference type="CDD" id="cd17388">
    <property type="entry name" value="MFS_TetA"/>
    <property type="match status" value="1"/>
</dbReference>
<dbReference type="eggNOG" id="COG2814">
    <property type="taxonomic scope" value="Bacteria"/>
</dbReference>
<evidence type="ECO:0000256" key="7">
    <source>
        <dbReference type="ARBA" id="ARBA00023136"/>
    </source>
</evidence>
<feature type="transmembrane region" description="Helical" evidence="8">
    <location>
        <begin position="58"/>
        <end position="80"/>
    </location>
</feature>
<dbReference type="InterPro" id="IPR036259">
    <property type="entry name" value="MFS_trans_sf"/>
</dbReference>
<feature type="transmembrane region" description="Helical" evidence="8">
    <location>
        <begin position="431"/>
        <end position="453"/>
    </location>
</feature>
<evidence type="ECO:0000256" key="6">
    <source>
        <dbReference type="ARBA" id="ARBA00022989"/>
    </source>
</evidence>
<dbReference type="Pfam" id="PF07690">
    <property type="entry name" value="MFS_1"/>
    <property type="match status" value="1"/>
</dbReference>
<comment type="subcellular location">
    <subcellularLocation>
        <location evidence="2">Membrane</location>
        <topology evidence="2">Multi-pass membrane protein</topology>
    </subcellularLocation>
</comment>
<gene>
    <name evidence="10" type="primary">tetA</name>
</gene>
<accession>Q89MY8</accession>
<dbReference type="STRING" id="224911.AAV28_17290"/>
<dbReference type="EMBL" id="BA000040">
    <property type="protein sequence ID" value="BAC49319.1"/>
    <property type="molecule type" value="Genomic_DNA"/>
</dbReference>
<dbReference type="PATRIC" id="fig|224911.5.peg.4063"/>
<dbReference type="OrthoDB" id="9764259at2"/>
<evidence type="ECO:0000256" key="8">
    <source>
        <dbReference type="SAM" id="Phobius"/>
    </source>
</evidence>
<evidence type="ECO:0000256" key="4">
    <source>
        <dbReference type="ARBA" id="ARBA00022448"/>
    </source>
</evidence>
<dbReference type="PROSITE" id="PS00216">
    <property type="entry name" value="SUGAR_TRANSPORT_1"/>
    <property type="match status" value="1"/>
</dbReference>
<dbReference type="PANTHER" id="PTHR23504">
    <property type="entry name" value="MAJOR FACILITATOR SUPERFAMILY DOMAIN-CONTAINING PROTEIN 10"/>
    <property type="match status" value="1"/>
</dbReference>
<dbReference type="Gene3D" id="1.20.1250.20">
    <property type="entry name" value="MFS general substrate transporter like domains"/>
    <property type="match status" value="1"/>
</dbReference>
<proteinExistence type="inferred from homology"/>
<keyword evidence="4" id="KW-0813">Transport</keyword>
<evidence type="ECO:0000259" key="9">
    <source>
        <dbReference type="PROSITE" id="PS50850"/>
    </source>
</evidence>
<evidence type="ECO:0000313" key="10">
    <source>
        <dbReference type="EMBL" id="BAC49319.1"/>
    </source>
</evidence>
<dbReference type="GO" id="GO:0016020">
    <property type="term" value="C:membrane"/>
    <property type="evidence" value="ECO:0007669"/>
    <property type="project" value="UniProtKB-SubCell"/>
</dbReference>
<feature type="transmembrane region" description="Helical" evidence="8">
    <location>
        <begin position="95"/>
        <end position="117"/>
    </location>
</feature>
<dbReference type="GeneID" id="46491057"/>
<name>Q89MY8_BRADU</name>
<evidence type="ECO:0000256" key="1">
    <source>
        <dbReference type="ARBA" id="ARBA00003279"/>
    </source>
</evidence>
<feature type="transmembrane region" description="Helical" evidence="8">
    <location>
        <begin position="334"/>
        <end position="352"/>
    </location>
</feature>
<dbReference type="InterPro" id="IPR011701">
    <property type="entry name" value="MFS"/>
</dbReference>
<feature type="transmembrane region" description="Helical" evidence="8">
    <location>
        <begin position="215"/>
        <end position="235"/>
    </location>
</feature>
<feature type="transmembrane region" description="Helical" evidence="8">
    <location>
        <begin position="358"/>
        <end position="379"/>
    </location>
</feature>
<feature type="transmembrane region" description="Helical" evidence="8">
    <location>
        <begin position="186"/>
        <end position="209"/>
    </location>
</feature>
<feature type="domain" description="Major facilitator superfamily (MFS) profile" evidence="9">
    <location>
        <begin position="58"/>
        <end position="453"/>
    </location>
</feature>
<keyword evidence="7 8" id="KW-0472">Membrane</keyword>
<dbReference type="InParanoid" id="Q89MY8"/>
<evidence type="ECO:0000256" key="2">
    <source>
        <dbReference type="ARBA" id="ARBA00004141"/>
    </source>
</evidence>
<dbReference type="SUPFAM" id="SSF103473">
    <property type="entry name" value="MFS general substrate transporter"/>
    <property type="match status" value="1"/>
</dbReference>
<reference evidence="11" key="1">
    <citation type="journal article" date="2002" name="DNA Res.">
        <title>Complete genomic sequence of nitrogen-fixing symbiotic bacterium Bradyrhizobium japonicum USDA110.</title>
        <authorList>
            <person name="Kaneko T."/>
            <person name="Nakamura Y."/>
            <person name="Sato S."/>
            <person name="Minamisawa K."/>
            <person name="Uchiumi T."/>
            <person name="Sasamoto S."/>
            <person name="Watanabe A."/>
            <person name="Idesawa K."/>
            <person name="Iriguchi M."/>
            <person name="Kawashima K."/>
            <person name="Kohara M."/>
            <person name="Matsumoto M."/>
            <person name="Shimpo S."/>
            <person name="Tsuruoka H."/>
            <person name="Wada T."/>
            <person name="Yamada M."/>
            <person name="Tabata S."/>
        </authorList>
    </citation>
    <scope>NUCLEOTIDE SEQUENCE [LARGE SCALE GENOMIC DNA]</scope>
    <source>
        <strain evidence="11">JCM 10833 / BCRC 13528 / IAM 13628 / NBRC 14792 / USDA 110</strain>
    </source>
</reference>
<sequence>MILSSVISGTEFGSQSADPDFSSVPRINAILGFGCRDSISGGSLLPNTSKVAPVRRGAVAFIFVTILLDMLALGVIMPILPKLIESFVDNDTAHAARIFGLFGTAWALMQFVFSPVLGALSDRFGRRPVVLLSNFGLAADYVLMALAPSLVWLFIGRVISGITSASISTAFAYIADITPPERRAAIFGRIGAAFGAGFILGPALGGLLGDVDPRLPFWASAALSFANALYGLLVLPESLAPDKRAPFRWTSANPVGALRLLRSNAMLAALSVVNFIAQVAHVVLPSTFVLYATYRYGWDSKTVGLTLAMVGICAMVVQGLAIGPIVRALGERNTLLLGLCCGAIGFVIFGAAPTGPLFWIGIPVMSLWGISGAAMQSLMTRLVAPDQQGQLQGATASVQSVSQLVGPFLFTLTFSYFIGTSAPWQLPGAPFLLAGALMVVCVAIAMRTLATVASARQTGARE</sequence>
<dbReference type="PROSITE" id="PS50850">
    <property type="entry name" value="MFS"/>
    <property type="match status" value="1"/>
</dbReference>
<feature type="transmembrane region" description="Helical" evidence="8">
    <location>
        <begin position="303"/>
        <end position="322"/>
    </location>
</feature>
<keyword evidence="11" id="KW-1185">Reference proteome</keyword>
<dbReference type="HOGENOM" id="CLU_001265_10_11_5"/>
<dbReference type="PhylomeDB" id="Q89MY8"/>
<feature type="transmembrane region" description="Helical" evidence="8">
    <location>
        <begin position="129"/>
        <end position="148"/>
    </location>
</feature>
<dbReference type="PRINTS" id="PR01035">
    <property type="entry name" value="TCRTETA"/>
</dbReference>
<dbReference type="Proteomes" id="UP000002526">
    <property type="component" value="Chromosome"/>
</dbReference>
<dbReference type="GO" id="GO:0022857">
    <property type="term" value="F:transmembrane transporter activity"/>
    <property type="evidence" value="ECO:0007669"/>
    <property type="project" value="InterPro"/>
</dbReference>
<comment type="similarity">
    <text evidence="3">Belongs to the major facilitator superfamily. TCR/Tet family.</text>
</comment>
<keyword evidence="6 8" id="KW-1133">Transmembrane helix</keyword>
<protein>
    <submittedName>
        <fullName evidence="10">Tetracycline resistance protein</fullName>
    </submittedName>
</protein>
<dbReference type="InterPro" id="IPR005829">
    <property type="entry name" value="Sugar_transporter_CS"/>
</dbReference>
<organism evidence="10 11">
    <name type="scientific">Bradyrhizobium diazoefficiens (strain JCM 10833 / BCRC 13528 / IAM 13628 / NBRC 14792 / USDA 110)</name>
    <dbReference type="NCBI Taxonomy" id="224911"/>
    <lineage>
        <taxon>Bacteria</taxon>
        <taxon>Pseudomonadati</taxon>
        <taxon>Pseudomonadota</taxon>
        <taxon>Alphaproteobacteria</taxon>
        <taxon>Hyphomicrobiales</taxon>
        <taxon>Nitrobacteraceae</taxon>
        <taxon>Bradyrhizobium</taxon>
    </lineage>
</organism>
<feature type="transmembrane region" description="Helical" evidence="8">
    <location>
        <begin position="400"/>
        <end position="419"/>
    </location>
</feature>
<dbReference type="InterPro" id="IPR001958">
    <property type="entry name" value="Tet-R_TetA/multi-R_MdtG-like"/>
</dbReference>
<dbReference type="PANTHER" id="PTHR23504:SF15">
    <property type="entry name" value="MAJOR FACILITATOR SUPERFAMILY (MFS) PROFILE DOMAIN-CONTAINING PROTEIN"/>
    <property type="match status" value="1"/>
</dbReference>
<dbReference type="AlphaFoldDB" id="Q89MY8"/>
<dbReference type="EnsemblBacteria" id="BAC49319">
    <property type="protein sequence ID" value="BAC49319"/>
    <property type="gene ID" value="BAC49319"/>
</dbReference>
<evidence type="ECO:0000256" key="5">
    <source>
        <dbReference type="ARBA" id="ARBA00022692"/>
    </source>
</evidence>
<evidence type="ECO:0000256" key="3">
    <source>
        <dbReference type="ARBA" id="ARBA00007520"/>
    </source>
</evidence>
<comment type="function">
    <text evidence="1">Resistance to tetracycline by an active tetracycline efflux. This is an energy-dependent process that decreases the accumulation of the antibiotic in whole cells. This protein functions as a metal-tetracycline/H(+) antiporter.</text>
</comment>